<evidence type="ECO:0000313" key="1">
    <source>
        <dbReference type="EMBL" id="NVI04931.1"/>
    </source>
</evidence>
<sequence length="63" mass="6980">MNRAVRAGEAALVERGFFYCARHVARGLLKMRALCRDENQIVVPADVMIWCETVKTGIADGLS</sequence>
<dbReference type="EMBL" id="VOMC01000013">
    <property type="protein sequence ID" value="NVI04931.1"/>
    <property type="molecule type" value="Genomic_DNA"/>
</dbReference>
<comment type="caution">
    <text evidence="1">The sequence shown here is derived from an EMBL/GenBank/DDBJ whole genome shotgun (WGS) entry which is preliminary data.</text>
</comment>
<dbReference type="RefSeq" id="WP_176367022.1">
    <property type="nucleotide sequence ID" value="NZ_VOMC01000013.1"/>
</dbReference>
<proteinExistence type="predicted"/>
<gene>
    <name evidence="1" type="ORF">FSB64_14330</name>
</gene>
<reference evidence="1 2" key="1">
    <citation type="submission" date="2019-08" db="EMBL/GenBank/DDBJ databases">
        <title>Paraburkholderia simonii sp. nov. and P. youngii sp. nov. Brazilian and Mexican Mimosa-associated rhizobia.</title>
        <authorList>
            <person name="Mavima L."/>
            <person name="Beukes C.W."/>
            <person name="Palmer M."/>
            <person name="De Meyer S.E."/>
            <person name="James E.K."/>
            <person name="Maluk M."/>
            <person name="Avontuur J.R."/>
            <person name="Chan W.Y."/>
            <person name="Venter S.N."/>
            <person name="Steenkamp E.T."/>
        </authorList>
    </citation>
    <scope>NUCLEOTIDE SEQUENCE [LARGE SCALE GENOMIC DNA]</scope>
    <source>
        <strain evidence="1 2">JPY454</strain>
    </source>
</reference>
<accession>A0ABX2NKI0</accession>
<protein>
    <submittedName>
        <fullName evidence="1">Uncharacterized protein</fullName>
    </submittedName>
</protein>
<dbReference type="Proteomes" id="UP000821598">
    <property type="component" value="Unassembled WGS sequence"/>
</dbReference>
<name>A0ABX2NKI0_9BURK</name>
<organism evidence="1 2">
    <name type="scientific">Paraburkholderia youngii</name>
    <dbReference type="NCBI Taxonomy" id="2782701"/>
    <lineage>
        <taxon>Bacteria</taxon>
        <taxon>Pseudomonadati</taxon>
        <taxon>Pseudomonadota</taxon>
        <taxon>Betaproteobacteria</taxon>
        <taxon>Burkholderiales</taxon>
        <taxon>Burkholderiaceae</taxon>
        <taxon>Paraburkholderia</taxon>
    </lineage>
</organism>
<evidence type="ECO:0000313" key="2">
    <source>
        <dbReference type="Proteomes" id="UP000821598"/>
    </source>
</evidence>
<keyword evidence="2" id="KW-1185">Reference proteome</keyword>